<reference evidence="1" key="1">
    <citation type="journal article" date="2014" name="Nat. Commun.">
        <title>The tobacco genome sequence and its comparison with those of tomato and potato.</title>
        <authorList>
            <person name="Sierro N."/>
            <person name="Battey J.N."/>
            <person name="Ouadi S."/>
            <person name="Bakaher N."/>
            <person name="Bovet L."/>
            <person name="Willig A."/>
            <person name="Goepfert S."/>
            <person name="Peitsch M.C."/>
            <person name="Ivanov N.V."/>
        </authorList>
    </citation>
    <scope>NUCLEOTIDE SEQUENCE [LARGE SCALE GENOMIC DNA]</scope>
</reference>
<dbReference type="RefSeq" id="XP_075108455.1">
    <property type="nucleotide sequence ID" value="XM_075252354.1"/>
</dbReference>
<dbReference type="Proteomes" id="UP000790787">
    <property type="component" value="Chromosome 4"/>
</dbReference>
<evidence type="ECO:0000313" key="1">
    <source>
        <dbReference type="Proteomes" id="UP000790787"/>
    </source>
</evidence>
<proteinExistence type="predicted"/>
<protein>
    <submittedName>
        <fullName evidence="2">Uncharacterized protein LOC107772585 isoform X2</fullName>
    </submittedName>
</protein>
<reference evidence="2" key="2">
    <citation type="submission" date="2025-08" db="UniProtKB">
        <authorList>
            <consortium name="RefSeq"/>
        </authorList>
    </citation>
    <scope>IDENTIFICATION</scope>
    <source>
        <tissue evidence="2">Leaf</tissue>
    </source>
</reference>
<organism evidence="1 2">
    <name type="scientific">Nicotiana tabacum</name>
    <name type="common">Common tobacco</name>
    <dbReference type="NCBI Taxonomy" id="4097"/>
    <lineage>
        <taxon>Eukaryota</taxon>
        <taxon>Viridiplantae</taxon>
        <taxon>Streptophyta</taxon>
        <taxon>Embryophyta</taxon>
        <taxon>Tracheophyta</taxon>
        <taxon>Spermatophyta</taxon>
        <taxon>Magnoliopsida</taxon>
        <taxon>eudicotyledons</taxon>
        <taxon>Gunneridae</taxon>
        <taxon>Pentapetalae</taxon>
        <taxon>asterids</taxon>
        <taxon>lamiids</taxon>
        <taxon>Solanales</taxon>
        <taxon>Solanaceae</taxon>
        <taxon>Nicotianoideae</taxon>
        <taxon>Nicotianeae</taxon>
        <taxon>Nicotiana</taxon>
    </lineage>
</organism>
<sequence length="103" mass="11496">MGVARSNTNATNRAKLKMLHHMGQKRWQSTDLATIIFETRKKNNKLAEPEAIEKHALIEEIVQLDPSLPSIKIVEKYCGPQTRSHVSGFGGRVKAKDLKCGIS</sequence>
<accession>A0AC58UG28</accession>
<keyword evidence="1" id="KW-1185">Reference proteome</keyword>
<evidence type="ECO:0000313" key="2">
    <source>
        <dbReference type="RefSeq" id="XP_075108455.1"/>
    </source>
</evidence>
<gene>
    <name evidence="2" type="primary">LOC107772585</name>
</gene>
<name>A0AC58UG28_TOBAC</name>